<dbReference type="Proteomes" id="UP000324585">
    <property type="component" value="Unassembled WGS sequence"/>
</dbReference>
<feature type="region of interest" description="Disordered" evidence="1">
    <location>
        <begin position="29"/>
        <end position="77"/>
    </location>
</feature>
<evidence type="ECO:0000313" key="2">
    <source>
        <dbReference type="EMBL" id="KAA8495589.1"/>
    </source>
</evidence>
<dbReference type="EMBL" id="VRMN01000003">
    <property type="protein sequence ID" value="KAA8495589.1"/>
    <property type="molecule type" value="Genomic_DNA"/>
</dbReference>
<dbReference type="AlphaFoldDB" id="A0A5J4YVQ3"/>
<keyword evidence="3" id="KW-1185">Reference proteome</keyword>
<accession>A0A5J4YVQ3</accession>
<organism evidence="2 3">
    <name type="scientific">Porphyridium purpureum</name>
    <name type="common">Red alga</name>
    <name type="synonym">Porphyridium cruentum</name>
    <dbReference type="NCBI Taxonomy" id="35688"/>
    <lineage>
        <taxon>Eukaryota</taxon>
        <taxon>Rhodophyta</taxon>
        <taxon>Bangiophyceae</taxon>
        <taxon>Porphyridiales</taxon>
        <taxon>Porphyridiaceae</taxon>
        <taxon>Porphyridium</taxon>
    </lineage>
</organism>
<evidence type="ECO:0000256" key="1">
    <source>
        <dbReference type="SAM" id="MobiDB-lite"/>
    </source>
</evidence>
<feature type="compositionally biased region" description="Low complexity" evidence="1">
    <location>
        <begin position="35"/>
        <end position="51"/>
    </location>
</feature>
<feature type="region of interest" description="Disordered" evidence="1">
    <location>
        <begin position="173"/>
        <end position="238"/>
    </location>
</feature>
<comment type="caution">
    <text evidence="2">The sequence shown here is derived from an EMBL/GenBank/DDBJ whole genome shotgun (WGS) entry which is preliminary data.</text>
</comment>
<feature type="compositionally biased region" description="Polar residues" evidence="1">
    <location>
        <begin position="195"/>
        <end position="215"/>
    </location>
</feature>
<protein>
    <submittedName>
        <fullName evidence="2">Uncharacterized protein</fullName>
    </submittedName>
</protein>
<reference evidence="3" key="1">
    <citation type="journal article" date="2019" name="Nat. Commun.">
        <title>Expansion of phycobilisome linker gene families in mesophilic red algae.</title>
        <authorList>
            <person name="Lee J."/>
            <person name="Kim D."/>
            <person name="Bhattacharya D."/>
            <person name="Yoon H.S."/>
        </authorList>
    </citation>
    <scope>NUCLEOTIDE SEQUENCE [LARGE SCALE GENOMIC DNA]</scope>
    <source>
        <strain evidence="3">CCMP 1328</strain>
    </source>
</reference>
<gene>
    <name evidence="2" type="ORF">FVE85_1744</name>
</gene>
<proteinExistence type="predicted"/>
<sequence length="238" mass="26657">MESREPRKGKTGFWMATYSKRTPVVWSTSRQHQGTSMLLRSPSTSPPLRSMQLRHLDSPPARAESSGTESGYVMSSKCSLPDAPERRLWEYKLTLEKPCETKVTRQTACEGQANRALSGEMPALPAFAEQDVSTSADKENIEPNVHVDVHLRTRLSPATRPRTALQDLEVTWPSSSRAHSYRESNRTGLARTRFSAAQSQNPLPGSKKQTGTKRTVQCHEDESESSEPIIVRKRLKPL</sequence>
<evidence type="ECO:0000313" key="3">
    <source>
        <dbReference type="Proteomes" id="UP000324585"/>
    </source>
</evidence>
<name>A0A5J4YVQ3_PORPP</name>